<dbReference type="GO" id="GO:0016829">
    <property type="term" value="F:lyase activity"/>
    <property type="evidence" value="ECO:0007669"/>
    <property type="project" value="UniProtKB-KW"/>
</dbReference>
<proteinExistence type="predicted"/>
<dbReference type="PANTHER" id="PTHR42905:SF16">
    <property type="entry name" value="CARBOXYPHOSPHONOENOLPYRUVATE PHOSPHONOMUTASE-LIKE PROTEIN (AFU_ORTHOLOGUE AFUA_5G07230)"/>
    <property type="match status" value="1"/>
</dbReference>
<dbReference type="Gene3D" id="3.20.20.60">
    <property type="entry name" value="Phosphoenolpyruvate-binding domains"/>
    <property type="match status" value="1"/>
</dbReference>
<dbReference type="InterPro" id="IPR040442">
    <property type="entry name" value="Pyrv_kinase-like_dom_sf"/>
</dbReference>
<keyword evidence="1" id="KW-0456">Lyase</keyword>
<dbReference type="EMBL" id="CAXJIO010000012">
    <property type="protein sequence ID" value="CAL2103056.1"/>
    <property type="molecule type" value="Genomic_DNA"/>
</dbReference>
<comment type="caution">
    <text evidence="1">The sequence shown here is derived from an EMBL/GenBank/DDBJ whole genome shotgun (WGS) entry which is preliminary data.</text>
</comment>
<dbReference type="PANTHER" id="PTHR42905">
    <property type="entry name" value="PHOSPHOENOLPYRUVATE CARBOXYLASE"/>
    <property type="match status" value="1"/>
</dbReference>
<dbReference type="SUPFAM" id="SSF51621">
    <property type="entry name" value="Phosphoenolpyruvate/pyruvate domain"/>
    <property type="match status" value="1"/>
</dbReference>
<keyword evidence="2" id="KW-1185">Reference proteome</keyword>
<protein>
    <submittedName>
        <fullName evidence="1">Isocitrate lyase/phosphoenolpyruvate mutase family protein</fullName>
    </submittedName>
</protein>
<evidence type="ECO:0000313" key="2">
    <source>
        <dbReference type="Proteomes" id="UP001497527"/>
    </source>
</evidence>
<name>A0ABP1F0M8_9FLAO</name>
<accession>A0ABP1F0M8</accession>
<sequence>MTRQEKFDHFKNLHQKGNPIMLYNIWSAGSAKAAVNAGASIVATGSKPLALSQGYPDGEVIPFDTFLQTIEQIVSHVNVPVSVDFESGYAGNDDELLAINTEKLLQTGIIGLNFEDKIIGANGLYSIEKQSKRIKIIREVADDLGVPLFINARTDIFFEEKDTSKYYKLMPEAIARAKAYTNAGADGFFTPGLVDLDLIKKLTSTLNIPLNIVKLPTAPINEALINAGVQRISYGPFAYINLMKVFSDNLTKNCVEEKVHIN</sequence>
<reference evidence="1 2" key="1">
    <citation type="submission" date="2024-05" db="EMBL/GenBank/DDBJ databases">
        <authorList>
            <person name="Duchaud E."/>
        </authorList>
    </citation>
    <scope>NUCLEOTIDE SEQUENCE [LARGE SCALE GENOMIC DNA]</scope>
    <source>
        <strain evidence="1">Ena-SAMPLE-TAB-13-05-2024-13:56:06:370-140308</strain>
    </source>
</reference>
<dbReference type="RefSeq" id="WP_348717002.1">
    <property type="nucleotide sequence ID" value="NZ_CAXJIO010000012.1"/>
</dbReference>
<dbReference type="InterPro" id="IPR015813">
    <property type="entry name" value="Pyrv/PenolPyrv_kinase-like_dom"/>
</dbReference>
<dbReference type="Proteomes" id="UP001497527">
    <property type="component" value="Unassembled WGS sequence"/>
</dbReference>
<dbReference type="InterPro" id="IPR039556">
    <property type="entry name" value="ICL/PEPM"/>
</dbReference>
<evidence type="ECO:0000313" key="1">
    <source>
        <dbReference type="EMBL" id="CAL2103056.1"/>
    </source>
</evidence>
<dbReference type="CDD" id="cd00377">
    <property type="entry name" value="ICL_PEPM"/>
    <property type="match status" value="1"/>
</dbReference>
<organism evidence="1 2">
    <name type="scientific">Tenacibaculum polynesiense</name>
    <dbReference type="NCBI Taxonomy" id="3137857"/>
    <lineage>
        <taxon>Bacteria</taxon>
        <taxon>Pseudomonadati</taxon>
        <taxon>Bacteroidota</taxon>
        <taxon>Flavobacteriia</taxon>
        <taxon>Flavobacteriales</taxon>
        <taxon>Flavobacteriaceae</taxon>
        <taxon>Tenacibaculum</taxon>
    </lineage>
</organism>
<gene>
    <name evidence="1" type="ORF">T190423A01A_30170</name>
</gene>
<dbReference type="Pfam" id="PF13714">
    <property type="entry name" value="PEP_mutase"/>
    <property type="match status" value="1"/>
</dbReference>